<evidence type="ECO:0000256" key="3">
    <source>
        <dbReference type="SAM" id="Phobius"/>
    </source>
</evidence>
<dbReference type="SUPFAM" id="SSF57701">
    <property type="entry name" value="Zn2/Cys6 DNA-binding domain"/>
    <property type="match status" value="1"/>
</dbReference>
<comment type="subcellular location">
    <subcellularLocation>
        <location evidence="1">Nucleus</location>
    </subcellularLocation>
</comment>
<reference evidence="5 6" key="1">
    <citation type="journal article" date="2014" name="BMC Genomics">
        <title>Comparative genome sequencing reveals chemotype-specific gene clusters in the toxigenic black mold Stachybotrys.</title>
        <authorList>
            <person name="Semeiks J."/>
            <person name="Borek D."/>
            <person name="Otwinowski Z."/>
            <person name="Grishin N.V."/>
        </authorList>
    </citation>
    <scope>NUCLEOTIDE SEQUENCE [LARGE SCALE GENOMIC DNA]</scope>
    <source>
        <strain evidence="5 6">IBT 40285</strain>
    </source>
</reference>
<evidence type="ECO:0000313" key="5">
    <source>
        <dbReference type="EMBL" id="KFA70654.1"/>
    </source>
</evidence>
<dbReference type="GO" id="GO:0045944">
    <property type="term" value="P:positive regulation of transcription by RNA polymerase II"/>
    <property type="evidence" value="ECO:0007669"/>
    <property type="project" value="TreeGrafter"/>
</dbReference>
<keyword evidence="3" id="KW-1133">Transmembrane helix</keyword>
<dbReference type="OMA" id="CAFEILE"/>
<dbReference type="GO" id="GO:0008270">
    <property type="term" value="F:zinc ion binding"/>
    <property type="evidence" value="ECO:0007669"/>
    <property type="project" value="InterPro"/>
</dbReference>
<dbReference type="InParanoid" id="A0A084R369"/>
<dbReference type="InterPro" id="IPR036864">
    <property type="entry name" value="Zn2-C6_fun-type_DNA-bd_sf"/>
</dbReference>
<organism evidence="5 6">
    <name type="scientific">Stachybotrys chlorohalonatus (strain IBT 40285)</name>
    <dbReference type="NCBI Taxonomy" id="1283841"/>
    <lineage>
        <taxon>Eukaryota</taxon>
        <taxon>Fungi</taxon>
        <taxon>Dikarya</taxon>
        <taxon>Ascomycota</taxon>
        <taxon>Pezizomycotina</taxon>
        <taxon>Sordariomycetes</taxon>
        <taxon>Hypocreomycetidae</taxon>
        <taxon>Hypocreales</taxon>
        <taxon>Stachybotryaceae</taxon>
        <taxon>Stachybotrys</taxon>
    </lineage>
</organism>
<keyword evidence="2" id="KW-0539">Nucleus</keyword>
<dbReference type="InterPro" id="IPR021858">
    <property type="entry name" value="Fun_TF"/>
</dbReference>
<dbReference type="Pfam" id="PF11951">
    <property type="entry name" value="Fungal_trans_2"/>
    <property type="match status" value="1"/>
</dbReference>
<dbReference type="PANTHER" id="PTHR37534">
    <property type="entry name" value="TRANSCRIPTIONAL ACTIVATOR PROTEIN UGA3"/>
    <property type="match status" value="1"/>
</dbReference>
<feature type="domain" description="Zn(2)-C6 fungal-type" evidence="4">
    <location>
        <begin position="6"/>
        <end position="48"/>
    </location>
</feature>
<dbReference type="CDD" id="cd00067">
    <property type="entry name" value="GAL4"/>
    <property type="match status" value="1"/>
</dbReference>
<keyword evidence="6" id="KW-1185">Reference proteome</keyword>
<dbReference type="OrthoDB" id="5130013at2759"/>
<dbReference type="HOGENOM" id="CLU_015493_0_2_1"/>
<dbReference type="EMBL" id="KL659151">
    <property type="protein sequence ID" value="KFA70654.1"/>
    <property type="molecule type" value="Genomic_DNA"/>
</dbReference>
<feature type="transmembrane region" description="Helical" evidence="3">
    <location>
        <begin position="351"/>
        <end position="373"/>
    </location>
</feature>
<dbReference type="SMART" id="SM00066">
    <property type="entry name" value="GAL4"/>
    <property type="match status" value="1"/>
</dbReference>
<dbReference type="GO" id="GO:0000981">
    <property type="term" value="F:DNA-binding transcription factor activity, RNA polymerase II-specific"/>
    <property type="evidence" value="ECO:0007669"/>
    <property type="project" value="InterPro"/>
</dbReference>
<dbReference type="AlphaFoldDB" id="A0A084R369"/>
<evidence type="ECO:0000259" key="4">
    <source>
        <dbReference type="SMART" id="SM00066"/>
    </source>
</evidence>
<gene>
    <name evidence="5" type="ORF">S40285_08406</name>
</gene>
<protein>
    <recommendedName>
        <fullName evidence="4">Zn(2)-C6 fungal-type domain-containing protein</fullName>
    </recommendedName>
</protein>
<dbReference type="InterPro" id="IPR001138">
    <property type="entry name" value="Zn2Cys6_DnaBD"/>
</dbReference>
<dbReference type="Pfam" id="PF00172">
    <property type="entry name" value="Zn_clus"/>
    <property type="match status" value="1"/>
</dbReference>
<evidence type="ECO:0000313" key="6">
    <source>
        <dbReference type="Proteomes" id="UP000028524"/>
    </source>
</evidence>
<evidence type="ECO:0000256" key="1">
    <source>
        <dbReference type="ARBA" id="ARBA00004123"/>
    </source>
</evidence>
<proteinExistence type="predicted"/>
<dbReference type="GO" id="GO:0005634">
    <property type="term" value="C:nucleus"/>
    <property type="evidence" value="ECO:0007669"/>
    <property type="project" value="UniProtKB-SubCell"/>
</dbReference>
<sequence length="392" mass="43338">MITDATKGGKGCWTYRKIQCDRALPTCQKCVQSGRQCLGYGIRMSWPKITDKKRAMTVPILETAEGVDAIVLNVSLTKLTLAPVYESAHLSLVTFAYTKDDTRDALLRMVLTRNAASGRGLLYALLAVSSLRRHGLCQESLSYKIAALQALSTSVTNLTKDTSEAAQHVAASMLLCAFEILEPIQGSGDWLCYLQGAIDLIHGADLKAKSDEGDIGTMLDWVYYHDTLARFTIHVCDTVLDPRDPKSREKDYQDRLAALKESISNLPFLSLEDNLPNETNAHVQTTLKLYQLSTLIYLVRASQNPWEAVPDLQLLVDWAFAVPIQAPACAHFFPLFVLALQSPRNVPSPPLSFSVFISVFTIIIVGGAVLLFYNYANHHQPGYGNLTLWATL</sequence>
<accession>A0A084R369</accession>
<dbReference type="Proteomes" id="UP000028524">
    <property type="component" value="Unassembled WGS sequence"/>
</dbReference>
<feature type="transmembrane region" description="Helical" evidence="3">
    <location>
        <begin position="318"/>
        <end position="339"/>
    </location>
</feature>
<keyword evidence="3" id="KW-0812">Transmembrane</keyword>
<name>A0A084R369_STAC4</name>
<dbReference type="PANTHER" id="PTHR37534:SF39">
    <property type="entry name" value="TRANSCRIPTION FACTOR DOMAIN-CONTAINING PROTEIN"/>
    <property type="match status" value="1"/>
</dbReference>
<dbReference type="GO" id="GO:0000976">
    <property type="term" value="F:transcription cis-regulatory region binding"/>
    <property type="evidence" value="ECO:0007669"/>
    <property type="project" value="TreeGrafter"/>
</dbReference>
<dbReference type="STRING" id="1283841.A0A084R369"/>
<evidence type="ECO:0000256" key="2">
    <source>
        <dbReference type="ARBA" id="ARBA00023242"/>
    </source>
</evidence>
<keyword evidence="3" id="KW-0472">Membrane</keyword>